<keyword evidence="7 9" id="KW-1133">Transmembrane helix</keyword>
<evidence type="ECO:0000259" key="11">
    <source>
        <dbReference type="PROSITE" id="PS50929"/>
    </source>
</evidence>
<evidence type="ECO:0000313" key="13">
    <source>
        <dbReference type="Proteomes" id="UP000658390"/>
    </source>
</evidence>
<evidence type="ECO:0000256" key="1">
    <source>
        <dbReference type="ARBA" id="ARBA00004651"/>
    </source>
</evidence>
<evidence type="ECO:0000256" key="9">
    <source>
        <dbReference type="SAM" id="Phobius"/>
    </source>
</evidence>
<dbReference type="GO" id="GO:0005886">
    <property type="term" value="C:plasma membrane"/>
    <property type="evidence" value="ECO:0007669"/>
    <property type="project" value="UniProtKB-SubCell"/>
</dbReference>
<dbReference type="Gene3D" id="1.20.1560.10">
    <property type="entry name" value="ABC transporter type 1, transmembrane domain"/>
    <property type="match status" value="1"/>
</dbReference>
<dbReference type="EMBL" id="JAEKCZ010000015">
    <property type="protein sequence ID" value="MBJ2258209.1"/>
    <property type="molecule type" value="Genomic_DNA"/>
</dbReference>
<keyword evidence="2" id="KW-0813">Transport</keyword>
<evidence type="ECO:0000256" key="2">
    <source>
        <dbReference type="ARBA" id="ARBA00022448"/>
    </source>
</evidence>
<dbReference type="PROSITE" id="PS00211">
    <property type="entry name" value="ABC_TRANSPORTER_1"/>
    <property type="match status" value="1"/>
</dbReference>
<evidence type="ECO:0000256" key="8">
    <source>
        <dbReference type="ARBA" id="ARBA00023136"/>
    </source>
</evidence>
<protein>
    <submittedName>
        <fullName evidence="12">ABC transporter ATP-binding protein</fullName>
    </submittedName>
</protein>
<keyword evidence="6 12" id="KW-0067">ATP-binding</keyword>
<evidence type="ECO:0000256" key="6">
    <source>
        <dbReference type="ARBA" id="ARBA00022840"/>
    </source>
</evidence>
<dbReference type="SUPFAM" id="SSF52540">
    <property type="entry name" value="P-loop containing nucleoside triphosphate hydrolases"/>
    <property type="match status" value="1"/>
</dbReference>
<dbReference type="InterPro" id="IPR036640">
    <property type="entry name" value="ABC1_TM_sf"/>
</dbReference>
<keyword evidence="8 9" id="KW-0472">Membrane</keyword>
<dbReference type="InterPro" id="IPR011527">
    <property type="entry name" value="ABC1_TM_dom"/>
</dbReference>
<dbReference type="InterPro" id="IPR003439">
    <property type="entry name" value="ABC_transporter-like_ATP-bd"/>
</dbReference>
<reference evidence="12" key="1">
    <citation type="submission" date="2020-12" db="EMBL/GenBank/DDBJ databases">
        <title>Antibiotic resistance and phylogeny of Pseudomonas spp. isolated over three decades from chicken meat in the Norwegian food chain.</title>
        <authorList>
            <person name="Moen B."/>
        </authorList>
    </citation>
    <scope>NUCLEOTIDE SEQUENCE</scope>
    <source>
        <strain evidence="12">MF6762</strain>
    </source>
</reference>
<proteinExistence type="predicted"/>
<feature type="transmembrane region" description="Helical" evidence="9">
    <location>
        <begin position="28"/>
        <end position="55"/>
    </location>
</feature>
<dbReference type="RefSeq" id="WP_198822490.1">
    <property type="nucleotide sequence ID" value="NZ_JAEKCZ010000015.1"/>
</dbReference>
<accession>A0A8I1K5Z8</accession>
<dbReference type="AlphaFoldDB" id="A0A8I1K5Z8"/>
<dbReference type="SMART" id="SM00382">
    <property type="entry name" value="AAA"/>
    <property type="match status" value="1"/>
</dbReference>
<dbReference type="Proteomes" id="UP000658390">
    <property type="component" value="Unassembled WGS sequence"/>
</dbReference>
<dbReference type="Gene3D" id="3.40.50.300">
    <property type="entry name" value="P-loop containing nucleotide triphosphate hydrolases"/>
    <property type="match status" value="1"/>
</dbReference>
<dbReference type="PROSITE" id="PS50893">
    <property type="entry name" value="ABC_TRANSPORTER_2"/>
    <property type="match status" value="1"/>
</dbReference>
<dbReference type="InterPro" id="IPR017871">
    <property type="entry name" value="ABC_transporter-like_CS"/>
</dbReference>
<comment type="subcellular location">
    <subcellularLocation>
        <location evidence="1">Cell membrane</location>
        <topology evidence="1">Multi-pass membrane protein</topology>
    </subcellularLocation>
</comment>
<dbReference type="InterPro" id="IPR039421">
    <property type="entry name" value="Type_1_exporter"/>
</dbReference>
<dbReference type="PROSITE" id="PS50929">
    <property type="entry name" value="ABC_TM1F"/>
    <property type="match status" value="1"/>
</dbReference>
<name>A0A8I1K5Z8_9PSED</name>
<dbReference type="FunFam" id="3.40.50.300:FF:000221">
    <property type="entry name" value="Multidrug ABC transporter ATP-binding protein"/>
    <property type="match status" value="1"/>
</dbReference>
<dbReference type="Pfam" id="PF00664">
    <property type="entry name" value="ABC_membrane"/>
    <property type="match status" value="1"/>
</dbReference>
<evidence type="ECO:0000313" key="12">
    <source>
        <dbReference type="EMBL" id="MBJ2258209.1"/>
    </source>
</evidence>
<evidence type="ECO:0000259" key="10">
    <source>
        <dbReference type="PROSITE" id="PS50893"/>
    </source>
</evidence>
<feature type="domain" description="ABC transmembrane type-1" evidence="11">
    <location>
        <begin position="29"/>
        <end position="315"/>
    </location>
</feature>
<dbReference type="InterPro" id="IPR003593">
    <property type="entry name" value="AAA+_ATPase"/>
</dbReference>
<feature type="transmembrane region" description="Helical" evidence="9">
    <location>
        <begin position="145"/>
        <end position="165"/>
    </location>
</feature>
<dbReference type="GO" id="GO:0140359">
    <property type="term" value="F:ABC-type transporter activity"/>
    <property type="evidence" value="ECO:0007669"/>
    <property type="project" value="InterPro"/>
</dbReference>
<dbReference type="Pfam" id="PF00005">
    <property type="entry name" value="ABC_tran"/>
    <property type="match status" value="1"/>
</dbReference>
<evidence type="ECO:0000256" key="4">
    <source>
        <dbReference type="ARBA" id="ARBA00022692"/>
    </source>
</evidence>
<feature type="transmembrane region" description="Helical" evidence="9">
    <location>
        <begin position="67"/>
        <end position="95"/>
    </location>
</feature>
<feature type="transmembrane region" description="Helical" evidence="9">
    <location>
        <begin position="265"/>
        <end position="284"/>
    </location>
</feature>
<gene>
    <name evidence="12" type="ORF">JFT45_17000</name>
</gene>
<evidence type="ECO:0000256" key="5">
    <source>
        <dbReference type="ARBA" id="ARBA00022741"/>
    </source>
</evidence>
<dbReference type="PANTHER" id="PTHR24221:SF654">
    <property type="entry name" value="ATP-BINDING CASSETTE SUB-FAMILY B MEMBER 6"/>
    <property type="match status" value="1"/>
</dbReference>
<keyword evidence="4 9" id="KW-0812">Transmembrane</keyword>
<evidence type="ECO:0000256" key="7">
    <source>
        <dbReference type="ARBA" id="ARBA00022989"/>
    </source>
</evidence>
<dbReference type="GO" id="GO:0016887">
    <property type="term" value="F:ATP hydrolysis activity"/>
    <property type="evidence" value="ECO:0007669"/>
    <property type="project" value="InterPro"/>
</dbReference>
<evidence type="ECO:0000256" key="3">
    <source>
        <dbReference type="ARBA" id="ARBA00022475"/>
    </source>
</evidence>
<keyword evidence="3" id="KW-1003">Cell membrane</keyword>
<organism evidence="12 13">
    <name type="scientific">Pseudomonas psychrophila</name>
    <dbReference type="NCBI Taxonomy" id="122355"/>
    <lineage>
        <taxon>Bacteria</taxon>
        <taxon>Pseudomonadati</taxon>
        <taxon>Pseudomonadota</taxon>
        <taxon>Gammaproteobacteria</taxon>
        <taxon>Pseudomonadales</taxon>
        <taxon>Pseudomonadaceae</taxon>
        <taxon>Pseudomonas</taxon>
    </lineage>
</organism>
<dbReference type="InterPro" id="IPR027417">
    <property type="entry name" value="P-loop_NTPase"/>
</dbReference>
<comment type="caution">
    <text evidence="12">The sequence shown here is derived from an EMBL/GenBank/DDBJ whole genome shotgun (WGS) entry which is preliminary data.</text>
</comment>
<feature type="transmembrane region" description="Helical" evidence="9">
    <location>
        <begin position="171"/>
        <end position="189"/>
    </location>
</feature>
<feature type="domain" description="ABC transporter" evidence="10">
    <location>
        <begin position="348"/>
        <end position="581"/>
    </location>
</feature>
<sequence>MDTPDTVSAKPKGRGPISQILSPIRGRLIVAAALAGCCSMLTLVPLAGIAHIASLALGDSGIVSHEVWWVVIAGIASLCLGMLLISAAELIAHLADNRITYHLRMAIIQRLSRVPLGWFTRRASGEVKQAIQDDINTLHSLTAHFYTTVGRAVGAIVISLVYLFAMDWRMAIVSILPFPGFFLFFTRAMKASERNMQAFVEGMGRIDNAVVEFVNGIPVVKSFGAIGKAHNSYREAIDAFAHAFIGFTRPLVGSMANANAMISPVAVLGTVLAFGTSFVALGWIVPLDVLPFALVTPGLCGPLLLLHYVTHDLNHATGAAGRVQALLDTPVLEQPAPGMQLLPMGSEICLEHVGYTYDAGRRGVLDISFALQPGTTTAIVGRSGAGKSTLARLLLRFFDPTQGRITLGGVDLRHIETSTLYRHIGFVLQEVRLIHASVCDNIALGRPSASRQQVEEAARMANIHERILALPRGYDSVVGEDAQFSGGELQRVSIARAVLLDPPVLVLDEATAAADAESEVAIQDALSRFAEGRTLLVIAHRLDTVMHADQIIVLDNGTLHEQGNHAELLARQGLYAHLWALGDYHNCEEPAVSSC</sequence>
<dbReference type="PANTHER" id="PTHR24221">
    <property type="entry name" value="ATP-BINDING CASSETTE SUB-FAMILY B"/>
    <property type="match status" value="1"/>
</dbReference>
<keyword evidence="5" id="KW-0547">Nucleotide-binding</keyword>
<dbReference type="SUPFAM" id="SSF90123">
    <property type="entry name" value="ABC transporter transmembrane region"/>
    <property type="match status" value="1"/>
</dbReference>
<dbReference type="GO" id="GO:0005524">
    <property type="term" value="F:ATP binding"/>
    <property type="evidence" value="ECO:0007669"/>
    <property type="project" value="UniProtKB-KW"/>
</dbReference>